<comment type="catalytic activity">
    <reaction evidence="4">
        <text>a 5'-end (N(7)-methyl 5'-triphosphoguanosine)-ribonucleoside in snoRNA + S-adenosyl-L-methionine = a 5'-end (N(2),N(7)-dimethyl 5'-triphosphoguanosine)-ribonucleoside in snoRNA + S-adenosyl-L-homocysteine + H(+)</text>
        <dbReference type="Rhea" id="RHEA:78475"/>
        <dbReference type="Rhea" id="RHEA-COMP:19086"/>
        <dbReference type="Rhea" id="RHEA-COMP:19088"/>
        <dbReference type="ChEBI" id="CHEBI:15378"/>
        <dbReference type="ChEBI" id="CHEBI:57856"/>
        <dbReference type="ChEBI" id="CHEBI:59789"/>
        <dbReference type="ChEBI" id="CHEBI:156461"/>
        <dbReference type="ChEBI" id="CHEBI:172880"/>
    </reaction>
    <physiologicalReaction direction="left-to-right" evidence="4">
        <dbReference type="Rhea" id="RHEA:78476"/>
    </physiologicalReaction>
</comment>
<reference evidence="8 9" key="1">
    <citation type="journal article" date="2024" name="Commun. Biol.">
        <title>Comparative genomic analysis of thermophilic fungi reveals convergent evolutionary adaptations and gene losses.</title>
        <authorList>
            <person name="Steindorff A.S."/>
            <person name="Aguilar-Pontes M.V."/>
            <person name="Robinson A.J."/>
            <person name="Andreopoulos B."/>
            <person name="LaButti K."/>
            <person name="Kuo A."/>
            <person name="Mondo S."/>
            <person name="Riley R."/>
            <person name="Otillar R."/>
            <person name="Haridas S."/>
            <person name="Lipzen A."/>
            <person name="Grimwood J."/>
            <person name="Schmutz J."/>
            <person name="Clum A."/>
            <person name="Reid I.D."/>
            <person name="Moisan M.C."/>
            <person name="Butler G."/>
            <person name="Nguyen T.T.M."/>
            <person name="Dewar K."/>
            <person name="Conant G."/>
            <person name="Drula E."/>
            <person name="Henrissat B."/>
            <person name="Hansel C."/>
            <person name="Singer S."/>
            <person name="Hutchinson M.I."/>
            <person name="de Vries R.P."/>
            <person name="Natvig D.O."/>
            <person name="Powell A.J."/>
            <person name="Tsang A."/>
            <person name="Grigoriev I.V."/>
        </authorList>
    </citation>
    <scope>NUCLEOTIDE SEQUENCE [LARGE SCALE GENOMIC DNA]</scope>
    <source>
        <strain evidence="8 9">CBS 494.80</strain>
    </source>
</reference>
<dbReference type="InterPro" id="IPR019012">
    <property type="entry name" value="RNA_cap_Gua-N2-MeTrfase"/>
</dbReference>
<comment type="similarity">
    <text evidence="2">Belongs to the methyltransferase superfamily. Trimethylguanosine synthase family.</text>
</comment>
<evidence type="ECO:0000256" key="4">
    <source>
        <dbReference type="ARBA" id="ARBA00048740"/>
    </source>
</evidence>
<evidence type="ECO:0000256" key="2">
    <source>
        <dbReference type="ARBA" id="ARBA00025783"/>
    </source>
</evidence>
<dbReference type="PANTHER" id="PTHR14741">
    <property type="entry name" value="S-ADENOSYLMETHIONINE-DEPENDENT METHYLTRANSFERASE RELATED"/>
    <property type="match status" value="1"/>
</dbReference>
<evidence type="ECO:0000256" key="6">
    <source>
        <dbReference type="ARBA" id="ARBA00049075"/>
    </source>
</evidence>
<comment type="catalytic activity">
    <reaction evidence="3">
        <text>a 5'-end (N(2),N(7)-dimethyl 5'-triphosphoguanosine)-ribonucleoside in snoRNA + S-adenosyl-L-methionine = a 5'-end (N(2),N(2),N(7)-trimethyl 5'-triphosphoguanosine)-ribonucleoside in snoRNA + S-adenosyl-L-homocysteine + H(+)</text>
        <dbReference type="Rhea" id="RHEA:78507"/>
        <dbReference type="Rhea" id="RHEA-COMP:19088"/>
        <dbReference type="Rhea" id="RHEA-COMP:19090"/>
        <dbReference type="ChEBI" id="CHEBI:15378"/>
        <dbReference type="ChEBI" id="CHEBI:57856"/>
        <dbReference type="ChEBI" id="CHEBI:59789"/>
        <dbReference type="ChEBI" id="CHEBI:167623"/>
        <dbReference type="ChEBI" id="CHEBI:172880"/>
    </reaction>
    <physiologicalReaction direction="left-to-right" evidence="3">
        <dbReference type="Rhea" id="RHEA:78508"/>
    </physiologicalReaction>
</comment>
<comment type="catalytic activity">
    <reaction evidence="6">
        <text>a 5'-end (N(7)-methyl 5'-triphosphoguanosine)-ribonucleoside in snRNA + S-adenosyl-L-methionine = a 5'-end (N(2),N(7)-dimethyl 5'-triphosphoguanosine)-ribonucleoside in snRNA + S-adenosyl-L-homocysteine + H(+)</text>
        <dbReference type="Rhea" id="RHEA:78471"/>
        <dbReference type="Rhea" id="RHEA-COMP:19085"/>
        <dbReference type="Rhea" id="RHEA-COMP:19087"/>
        <dbReference type="ChEBI" id="CHEBI:15378"/>
        <dbReference type="ChEBI" id="CHEBI:57856"/>
        <dbReference type="ChEBI" id="CHEBI:59789"/>
        <dbReference type="ChEBI" id="CHEBI:156461"/>
        <dbReference type="ChEBI" id="CHEBI:172880"/>
    </reaction>
    <physiologicalReaction direction="left-to-right" evidence="6">
        <dbReference type="Rhea" id="RHEA:78472"/>
    </physiologicalReaction>
</comment>
<name>A0ABR4C633_9HELO</name>
<evidence type="ECO:0000313" key="9">
    <source>
        <dbReference type="Proteomes" id="UP001595075"/>
    </source>
</evidence>
<keyword evidence="9" id="KW-1185">Reference proteome</keyword>
<evidence type="ECO:0000256" key="7">
    <source>
        <dbReference type="ARBA" id="ARBA00049790"/>
    </source>
</evidence>
<comment type="caution">
    <text evidence="8">The sequence shown here is derived from an EMBL/GenBank/DDBJ whole genome shotgun (WGS) entry which is preliminary data.</text>
</comment>
<evidence type="ECO:0000256" key="5">
    <source>
        <dbReference type="ARBA" id="ARBA00048763"/>
    </source>
</evidence>
<dbReference type="Proteomes" id="UP001595075">
    <property type="component" value="Unassembled WGS sequence"/>
</dbReference>
<dbReference type="SUPFAM" id="SSF53335">
    <property type="entry name" value="S-adenosyl-L-methionine-dependent methyltransferases"/>
    <property type="match status" value="1"/>
</dbReference>
<organism evidence="8 9">
    <name type="scientific">Oculimacula yallundae</name>
    <dbReference type="NCBI Taxonomy" id="86028"/>
    <lineage>
        <taxon>Eukaryota</taxon>
        <taxon>Fungi</taxon>
        <taxon>Dikarya</taxon>
        <taxon>Ascomycota</taxon>
        <taxon>Pezizomycotina</taxon>
        <taxon>Leotiomycetes</taxon>
        <taxon>Helotiales</taxon>
        <taxon>Ploettnerulaceae</taxon>
        <taxon>Oculimacula</taxon>
    </lineage>
</organism>
<evidence type="ECO:0000256" key="1">
    <source>
        <dbReference type="ARBA" id="ARBA00018517"/>
    </source>
</evidence>
<dbReference type="EMBL" id="JAZHXI010000013">
    <property type="protein sequence ID" value="KAL2064801.1"/>
    <property type="molecule type" value="Genomic_DNA"/>
</dbReference>
<dbReference type="Gene3D" id="3.40.50.150">
    <property type="entry name" value="Vaccinia Virus protein VP39"/>
    <property type="match status" value="1"/>
</dbReference>
<dbReference type="Pfam" id="PF09445">
    <property type="entry name" value="Methyltransf_15"/>
    <property type="match status" value="1"/>
</dbReference>
<evidence type="ECO:0000256" key="3">
    <source>
        <dbReference type="ARBA" id="ARBA00047418"/>
    </source>
</evidence>
<comment type="catalytic activity">
    <reaction evidence="5">
        <text>a 5'-end (N(2),N(7)-dimethyl 5'-triphosphoguanosine)-ribonucleoside in snRNA + S-adenosyl-L-methionine = a 5'-end (N(2),N(2),N(7)-trimethyl 5'-triphosphoguanosine)-ribonucleoside in snRNA + S-adenosyl-L-homocysteine + H(+)</text>
        <dbReference type="Rhea" id="RHEA:78479"/>
        <dbReference type="Rhea" id="RHEA-COMP:19087"/>
        <dbReference type="Rhea" id="RHEA-COMP:19089"/>
        <dbReference type="ChEBI" id="CHEBI:15378"/>
        <dbReference type="ChEBI" id="CHEBI:57856"/>
        <dbReference type="ChEBI" id="CHEBI:59789"/>
        <dbReference type="ChEBI" id="CHEBI:167623"/>
        <dbReference type="ChEBI" id="CHEBI:172880"/>
    </reaction>
    <physiologicalReaction direction="left-to-right" evidence="5">
        <dbReference type="Rhea" id="RHEA:78480"/>
    </physiologicalReaction>
</comment>
<sequence>MPSAMEVETPSPEEGSQIFELTDQCHHYTHLSEVEYDIQKYFSQRYSIWSKYKQGIYMTDDSWFGVTPEPVANKVAEDFAALVPASKTILIDMFAGAGGNVIAFALSGRWEKIIAIEKDISVIACAQHNASIYGVASQITWIHSDCFTYLSTYSSTIDPSKTVVFASPPWGGPRYEEGDVFNLSKMQPYSIEQIYGVVKSMDHALYLPRGSDLRQIARLAPEGKKIEVVQYCVFGASKAMVAYIPAITTEDTT</sequence>
<protein>
    <recommendedName>
        <fullName evidence="1">Trimethylguanosine synthase</fullName>
    </recommendedName>
    <alternativeName>
        <fullName evidence="7">Cap-specific guanine-N(2) methyltransferase</fullName>
    </alternativeName>
</protein>
<gene>
    <name evidence="8" type="ORF">VTL71DRAFT_3941</name>
</gene>
<proteinExistence type="inferred from homology"/>
<evidence type="ECO:0000313" key="8">
    <source>
        <dbReference type="EMBL" id="KAL2064801.1"/>
    </source>
</evidence>
<accession>A0ABR4C633</accession>
<dbReference type="PANTHER" id="PTHR14741:SF32">
    <property type="entry name" value="TRIMETHYLGUANOSINE SYNTHASE"/>
    <property type="match status" value="1"/>
</dbReference>
<dbReference type="InterPro" id="IPR029063">
    <property type="entry name" value="SAM-dependent_MTases_sf"/>
</dbReference>